<dbReference type="PANTHER" id="PTHR32114">
    <property type="entry name" value="ABC TRANSPORTER ABCH.3"/>
    <property type="match status" value="1"/>
</dbReference>
<sequence>GKRGIQAMIIEAAVPELQDEANRILANMPGNGMRVEFRTQRETRKGDTVEALDIVIGDEAGQRDYALYSGGEAFRINFAVRVALSKLLARRAGAKLQTLVIDEGFGTQDARGRDSLVEAIRSIEEDFATILVITHVNELKEAFPTQILVEKSTTGSQITIN</sequence>
<proteinExistence type="predicted"/>
<dbReference type="Gene3D" id="3.40.50.300">
    <property type="entry name" value="P-loop containing nucleotide triphosphate hydrolases"/>
    <property type="match status" value="1"/>
</dbReference>
<dbReference type="EMBL" id="CADCWM010001160">
    <property type="protein sequence ID" value="CAA9589193.1"/>
    <property type="molecule type" value="Genomic_DNA"/>
</dbReference>
<reference evidence="1" key="1">
    <citation type="submission" date="2020-02" db="EMBL/GenBank/DDBJ databases">
        <authorList>
            <person name="Meier V. D."/>
        </authorList>
    </citation>
    <scope>NUCLEOTIDE SEQUENCE</scope>
    <source>
        <strain evidence="1">AVDCRST_MAG88</strain>
    </source>
</reference>
<dbReference type="SUPFAM" id="SSF52540">
    <property type="entry name" value="P-loop containing nucleoside triphosphate hydrolases"/>
    <property type="match status" value="1"/>
</dbReference>
<dbReference type="PANTHER" id="PTHR32114:SF2">
    <property type="entry name" value="ABC TRANSPORTER ABCH.3"/>
    <property type="match status" value="1"/>
</dbReference>
<name>A0A6J4VVF6_9BACT</name>
<dbReference type="Pfam" id="PF13558">
    <property type="entry name" value="SbcC_Walker_B"/>
    <property type="match status" value="1"/>
</dbReference>
<dbReference type="InterPro" id="IPR027417">
    <property type="entry name" value="P-loop_NTPase"/>
</dbReference>
<organism evidence="1">
    <name type="scientific">uncultured Thermomicrobiales bacterium</name>
    <dbReference type="NCBI Taxonomy" id="1645740"/>
    <lineage>
        <taxon>Bacteria</taxon>
        <taxon>Pseudomonadati</taxon>
        <taxon>Thermomicrobiota</taxon>
        <taxon>Thermomicrobia</taxon>
        <taxon>Thermomicrobiales</taxon>
        <taxon>environmental samples</taxon>
    </lineage>
</organism>
<gene>
    <name evidence="1" type="ORF">AVDCRST_MAG88-4530</name>
</gene>
<protein>
    <submittedName>
        <fullName evidence="1">SbcC_Rad50</fullName>
    </submittedName>
</protein>
<feature type="non-terminal residue" evidence="1">
    <location>
        <position position="1"/>
    </location>
</feature>
<accession>A0A6J4VVF6</accession>
<dbReference type="AlphaFoldDB" id="A0A6J4VVF6"/>
<evidence type="ECO:0000313" key="1">
    <source>
        <dbReference type="EMBL" id="CAA9589193.1"/>
    </source>
</evidence>